<accession>A0AAN2UG24</accession>
<dbReference type="RefSeq" id="WP_089896526.1">
    <property type="nucleotide sequence ID" value="NZ_FBSX01000022.1"/>
</dbReference>
<evidence type="ECO:0000313" key="4">
    <source>
        <dbReference type="Proteomes" id="UP000199047"/>
    </source>
</evidence>
<organism evidence="1 3">
    <name type="scientific">Leuconostoc inhae</name>
    <dbReference type="NCBI Taxonomy" id="178001"/>
    <lineage>
        <taxon>Bacteria</taxon>
        <taxon>Bacillati</taxon>
        <taxon>Bacillota</taxon>
        <taxon>Bacilli</taxon>
        <taxon>Lactobacillales</taxon>
        <taxon>Lactobacillaceae</taxon>
        <taxon>Leuconostoc</taxon>
    </lineage>
</organism>
<comment type="caution">
    <text evidence="1">The sequence shown here is derived from an EMBL/GenBank/DDBJ whole genome shotgun (WGS) entry which is preliminary data.</text>
</comment>
<name>A0AAN2UG24_9LACO</name>
<protein>
    <submittedName>
        <fullName evidence="1">Uncharacterized protein</fullName>
    </submittedName>
</protein>
<sequence>MVFNKLRRPKYTYQLFNLENIDRVEMTDTGDMINFIAEENSRLMFAEEQGSVIVAKLNRKGEIFVAQKIVLPMTEETDFDELLSNFYSKKYIAFDEAMFDEVVHSITNDDAVDLTISEKTLVEPEMPEDMKALVAANNVRESQTTAKHQGQPNAEMVELMAAFKQQQATIEDLKQTLKERDSRPNKPTVNEGQSEISVVVEPVATIVVDEPESSDEESPTSNLQVDTMIVEVKQAVSKRLSDYAKREQAKIDVEMVALDQRHKIPGQVKAVYEDKEVDAIHQATQQNMIKKDNDIAEENKRHEATLAQINAIAKQRLATETETIKAATKQRISQAVEAAYATQTKQLDQVLEGKLNELQLGQSKLNQALQANFENALATFNADHQKVMAVIEDKKTNANILPLNEHYQKAT</sequence>
<dbReference type="EMBL" id="FBTU01000013">
    <property type="protein sequence ID" value="CUW08373.1"/>
    <property type="molecule type" value="Genomic_DNA"/>
</dbReference>
<dbReference type="EMBL" id="FBTB01000019">
    <property type="protein sequence ID" value="CUW17051.1"/>
    <property type="molecule type" value="Genomic_DNA"/>
</dbReference>
<dbReference type="Proteomes" id="UP000199047">
    <property type="component" value="Unassembled WGS sequence"/>
</dbReference>
<gene>
    <name evidence="2" type="ORF">KSL4_0604</name>
    <name evidence="1" type="ORF">PL111_0010</name>
</gene>
<proteinExistence type="predicted"/>
<keyword evidence="4" id="KW-1185">Reference proteome</keyword>
<reference evidence="3 4" key="1">
    <citation type="submission" date="2015-12" db="EMBL/GenBank/DDBJ databases">
        <authorList>
            <person name="Andreevskaya M."/>
        </authorList>
    </citation>
    <scope>NUCLEOTIDE SEQUENCE [LARGE SCALE GENOMIC DNA]</scope>
    <source>
        <strain evidence="2 4">KSL4-2</strain>
        <strain evidence="1 3">PL111</strain>
    </source>
</reference>
<dbReference type="AlphaFoldDB" id="A0AAN2UG24"/>
<evidence type="ECO:0000313" key="3">
    <source>
        <dbReference type="Proteomes" id="UP000198868"/>
    </source>
</evidence>
<dbReference type="Proteomes" id="UP000198868">
    <property type="component" value="Unassembled WGS sequence"/>
</dbReference>
<evidence type="ECO:0000313" key="2">
    <source>
        <dbReference type="EMBL" id="CUW17051.1"/>
    </source>
</evidence>
<evidence type="ECO:0000313" key="1">
    <source>
        <dbReference type="EMBL" id="CUW08373.1"/>
    </source>
</evidence>